<protein>
    <submittedName>
        <fullName evidence="1">Uncharacterized protein</fullName>
    </submittedName>
</protein>
<dbReference type="AlphaFoldDB" id="A0A9P7G4U2"/>
<evidence type="ECO:0000313" key="2">
    <source>
        <dbReference type="Proteomes" id="UP000775547"/>
    </source>
</evidence>
<sequence length="143" mass="16169">MHTTITLPATSRSLPTNSSASAQIAPAVEFVRSPALTWQVNTINTRDEYGAYYLVMPPLTVEPYRPPPRLETFVIIRNEALLTGNRNAVAALVEYVLAEELPEERGIFIEQFVWEFGEGIRRDLHVLEVVAFHTHGPIKRQIE</sequence>
<keyword evidence="2" id="KW-1185">Reference proteome</keyword>
<accession>A0A9P7G4U2</accession>
<dbReference type="EMBL" id="JABCKV010000091">
    <property type="protein sequence ID" value="KAG5643884.1"/>
    <property type="molecule type" value="Genomic_DNA"/>
</dbReference>
<comment type="caution">
    <text evidence="1">The sequence shown here is derived from an EMBL/GenBank/DDBJ whole genome shotgun (WGS) entry which is preliminary data.</text>
</comment>
<organism evidence="1 2">
    <name type="scientific">Asterophora parasitica</name>
    <dbReference type="NCBI Taxonomy" id="117018"/>
    <lineage>
        <taxon>Eukaryota</taxon>
        <taxon>Fungi</taxon>
        <taxon>Dikarya</taxon>
        <taxon>Basidiomycota</taxon>
        <taxon>Agaricomycotina</taxon>
        <taxon>Agaricomycetes</taxon>
        <taxon>Agaricomycetidae</taxon>
        <taxon>Agaricales</taxon>
        <taxon>Tricholomatineae</taxon>
        <taxon>Lyophyllaceae</taxon>
        <taxon>Asterophora</taxon>
    </lineage>
</organism>
<reference evidence="1" key="1">
    <citation type="submission" date="2020-07" db="EMBL/GenBank/DDBJ databases">
        <authorList>
            <person name="Nieuwenhuis M."/>
            <person name="Van De Peppel L.J.J."/>
        </authorList>
    </citation>
    <scope>NUCLEOTIDE SEQUENCE</scope>
    <source>
        <strain evidence="1">AP01</strain>
        <tissue evidence="1">Mycelium</tissue>
    </source>
</reference>
<evidence type="ECO:0000313" key="1">
    <source>
        <dbReference type="EMBL" id="KAG5643884.1"/>
    </source>
</evidence>
<name>A0A9P7G4U2_9AGAR</name>
<proteinExistence type="predicted"/>
<dbReference type="Proteomes" id="UP000775547">
    <property type="component" value="Unassembled WGS sequence"/>
</dbReference>
<reference evidence="1" key="2">
    <citation type="submission" date="2021-10" db="EMBL/GenBank/DDBJ databases">
        <title>Phylogenomics reveals ancestral predisposition of the termite-cultivated fungus Termitomyces towards a domesticated lifestyle.</title>
        <authorList>
            <person name="Auxier B."/>
            <person name="Grum-Grzhimaylo A."/>
            <person name="Cardenas M.E."/>
            <person name="Lodge J.D."/>
            <person name="Laessoe T."/>
            <person name="Pedersen O."/>
            <person name="Smith M.E."/>
            <person name="Kuyper T.W."/>
            <person name="Franco-Molano E.A."/>
            <person name="Baroni T.J."/>
            <person name="Aanen D.K."/>
        </authorList>
    </citation>
    <scope>NUCLEOTIDE SEQUENCE</scope>
    <source>
        <strain evidence="1">AP01</strain>
        <tissue evidence="1">Mycelium</tissue>
    </source>
</reference>
<gene>
    <name evidence="1" type="ORF">DXG03_009514</name>
</gene>